<dbReference type="EMBL" id="JAFJYH010000043">
    <property type="protein sequence ID" value="KAG4422810.1"/>
    <property type="molecule type" value="Genomic_DNA"/>
</dbReference>
<dbReference type="PANTHER" id="PTHR10622">
    <property type="entry name" value="HET DOMAIN-CONTAINING PROTEIN"/>
    <property type="match status" value="1"/>
</dbReference>
<dbReference type="OrthoDB" id="3551669at2759"/>
<dbReference type="PANTHER" id="PTHR10622:SF10">
    <property type="entry name" value="HET DOMAIN-CONTAINING PROTEIN"/>
    <property type="match status" value="1"/>
</dbReference>
<dbReference type="AlphaFoldDB" id="A0A8H8BSP6"/>
<comment type="caution">
    <text evidence="1">The sequence shown here is derived from an EMBL/GenBank/DDBJ whole genome shotgun (WGS) entry which is preliminary data.</text>
</comment>
<name>A0A8H8BSP6_9HELO</name>
<protein>
    <submittedName>
        <fullName evidence="1">Uncharacterized protein</fullName>
    </submittedName>
</protein>
<reference evidence="1" key="1">
    <citation type="submission" date="2021-02" db="EMBL/GenBank/DDBJ databases">
        <title>Genome sequence Cadophora malorum strain M34.</title>
        <authorList>
            <person name="Stefanovic E."/>
            <person name="Vu D."/>
            <person name="Scully C."/>
            <person name="Dijksterhuis J."/>
            <person name="Roader J."/>
            <person name="Houbraken J."/>
        </authorList>
    </citation>
    <scope>NUCLEOTIDE SEQUENCE</scope>
    <source>
        <strain evidence="1">M34</strain>
    </source>
</reference>
<accession>A0A8H8BSP6</accession>
<keyword evidence="2" id="KW-1185">Reference proteome</keyword>
<dbReference type="Proteomes" id="UP000664132">
    <property type="component" value="Unassembled WGS sequence"/>
</dbReference>
<evidence type="ECO:0000313" key="2">
    <source>
        <dbReference type="Proteomes" id="UP000664132"/>
    </source>
</evidence>
<organism evidence="1 2">
    <name type="scientific">Cadophora malorum</name>
    <dbReference type="NCBI Taxonomy" id="108018"/>
    <lineage>
        <taxon>Eukaryota</taxon>
        <taxon>Fungi</taxon>
        <taxon>Dikarya</taxon>
        <taxon>Ascomycota</taxon>
        <taxon>Pezizomycotina</taxon>
        <taxon>Leotiomycetes</taxon>
        <taxon>Helotiales</taxon>
        <taxon>Ploettnerulaceae</taxon>
        <taxon>Cadophora</taxon>
    </lineage>
</organism>
<sequence>MVELTEAINSMFDWYRNSAVCYAYLGDTSSEENPHDKGSQFRKSVWFTRGWTLQELLAPTHDSVTHNPTTGSWYCDYKEVTIAQCMAWAANRQTEKVEDKA</sequence>
<evidence type="ECO:0000313" key="1">
    <source>
        <dbReference type="EMBL" id="KAG4422810.1"/>
    </source>
</evidence>
<gene>
    <name evidence="1" type="ORF">IFR04_004032</name>
</gene>
<proteinExistence type="predicted"/>